<dbReference type="Proteomes" id="UP001221142">
    <property type="component" value="Unassembled WGS sequence"/>
</dbReference>
<comment type="caution">
    <text evidence="2">The sequence shown here is derived from an EMBL/GenBank/DDBJ whole genome shotgun (WGS) entry which is preliminary data.</text>
</comment>
<sequence>MAVDTRFTASDIADCEIYHRAMMYWLAGHGPHPGPPTEAYLHYYRQRHPNAPIPSDFPRREREWFESQGHPTESAATHTAATTHAPVHFTPAPMPAPAAMTVPVSPATSDTGASFSESTFATLVSTLAARRPEHRPASYVRSKGKPHNGTRIPRSVYGWYSPSDAENRYNFGKRGGPRPTEGGKRFGSGRRGRTGRAREKAKRARFAAVAVGAETSGASTSTAGFQGSNAAAIADDTDMDAAGDVEMADGEDTGDGTVIPEDVFTPFTPRRTDDDDEEGAAGAIAGWGDETDDHMGPIIVRSSEGECKGSLTRSRELLGLIADTYGTPRLRLNYAAVQSTTPAVLLTMDDSSPLISSHSYSSYGSDSYSR</sequence>
<keyword evidence="3" id="KW-1185">Reference proteome</keyword>
<feature type="region of interest" description="Disordered" evidence="1">
    <location>
        <begin position="169"/>
        <end position="201"/>
    </location>
</feature>
<dbReference type="AlphaFoldDB" id="A0AAD7BAQ6"/>
<reference evidence="2" key="1">
    <citation type="submission" date="2023-03" db="EMBL/GenBank/DDBJ databases">
        <title>Massive genome expansion in bonnet fungi (Mycena s.s.) driven by repeated elements and novel gene families across ecological guilds.</title>
        <authorList>
            <consortium name="Lawrence Berkeley National Laboratory"/>
            <person name="Harder C.B."/>
            <person name="Miyauchi S."/>
            <person name="Viragh M."/>
            <person name="Kuo A."/>
            <person name="Thoen E."/>
            <person name="Andreopoulos B."/>
            <person name="Lu D."/>
            <person name="Skrede I."/>
            <person name="Drula E."/>
            <person name="Henrissat B."/>
            <person name="Morin E."/>
            <person name="Kohler A."/>
            <person name="Barry K."/>
            <person name="LaButti K."/>
            <person name="Morin E."/>
            <person name="Salamov A."/>
            <person name="Lipzen A."/>
            <person name="Mereny Z."/>
            <person name="Hegedus B."/>
            <person name="Baldrian P."/>
            <person name="Stursova M."/>
            <person name="Weitz H."/>
            <person name="Taylor A."/>
            <person name="Grigoriev I.V."/>
            <person name="Nagy L.G."/>
            <person name="Martin F."/>
            <person name="Kauserud H."/>
        </authorList>
    </citation>
    <scope>NUCLEOTIDE SEQUENCE</scope>
    <source>
        <strain evidence="2">9284</strain>
    </source>
</reference>
<name>A0AAD7BAQ6_9AGAR</name>
<organism evidence="2 3">
    <name type="scientific">Roridomyces roridus</name>
    <dbReference type="NCBI Taxonomy" id="1738132"/>
    <lineage>
        <taxon>Eukaryota</taxon>
        <taxon>Fungi</taxon>
        <taxon>Dikarya</taxon>
        <taxon>Basidiomycota</taxon>
        <taxon>Agaricomycotina</taxon>
        <taxon>Agaricomycetes</taxon>
        <taxon>Agaricomycetidae</taxon>
        <taxon>Agaricales</taxon>
        <taxon>Marasmiineae</taxon>
        <taxon>Mycenaceae</taxon>
        <taxon>Roridomyces</taxon>
    </lineage>
</organism>
<feature type="region of interest" description="Disordered" evidence="1">
    <location>
        <begin position="249"/>
        <end position="278"/>
    </location>
</feature>
<evidence type="ECO:0000313" key="2">
    <source>
        <dbReference type="EMBL" id="KAJ7614882.1"/>
    </source>
</evidence>
<gene>
    <name evidence="2" type="ORF">FB45DRAFT_873751</name>
</gene>
<dbReference type="EMBL" id="JARKIF010000025">
    <property type="protein sequence ID" value="KAJ7614882.1"/>
    <property type="molecule type" value="Genomic_DNA"/>
</dbReference>
<evidence type="ECO:0000256" key="1">
    <source>
        <dbReference type="SAM" id="MobiDB-lite"/>
    </source>
</evidence>
<evidence type="ECO:0000313" key="3">
    <source>
        <dbReference type="Proteomes" id="UP001221142"/>
    </source>
</evidence>
<accession>A0AAD7BAQ6</accession>
<protein>
    <submittedName>
        <fullName evidence="2">Uncharacterized protein</fullName>
    </submittedName>
</protein>
<feature type="region of interest" description="Disordered" evidence="1">
    <location>
        <begin position="134"/>
        <end position="155"/>
    </location>
</feature>
<proteinExistence type="predicted"/>
<feature type="compositionally biased region" description="Basic residues" evidence="1">
    <location>
        <begin position="187"/>
        <end position="201"/>
    </location>
</feature>